<protein>
    <submittedName>
        <fullName evidence="1">Uncharacterized protein</fullName>
    </submittedName>
</protein>
<gene>
    <name evidence="1" type="ORF">HBO26_22995</name>
</gene>
<dbReference type="AlphaFoldDB" id="A0AB36D2H2"/>
<comment type="caution">
    <text evidence="1">The sequence shown here is derived from an EMBL/GenBank/DDBJ whole genome shotgun (WGS) entry which is preliminary data.</text>
</comment>
<evidence type="ECO:0000313" key="2">
    <source>
        <dbReference type="Proteomes" id="UP000548707"/>
    </source>
</evidence>
<organism evidence="1 2">
    <name type="scientific">Pseudomonas mandelii</name>
    <dbReference type="NCBI Taxonomy" id="75612"/>
    <lineage>
        <taxon>Bacteria</taxon>
        <taxon>Pseudomonadati</taxon>
        <taxon>Pseudomonadota</taxon>
        <taxon>Gammaproteobacteria</taxon>
        <taxon>Pseudomonadales</taxon>
        <taxon>Pseudomonadaceae</taxon>
        <taxon>Pseudomonas</taxon>
    </lineage>
</organism>
<reference evidence="1 2" key="1">
    <citation type="journal article" date="2020" name="Front. Microbiol.">
        <title>Genetic Organization of the aprX-lipA2 Operon Affects the Proteolytic Potential of Pseudomonas Species in Milk.</title>
        <authorList>
            <person name="Maier C."/>
            <person name="Huptas C."/>
            <person name="von Neubeck M."/>
            <person name="Scherer S."/>
            <person name="Wenning M."/>
            <person name="Lucking G."/>
        </authorList>
    </citation>
    <scope>NUCLEOTIDE SEQUENCE [LARGE SCALE GENOMIC DNA]</scope>
    <source>
        <strain evidence="1 2">WS 5114</strain>
    </source>
</reference>
<evidence type="ECO:0000313" key="1">
    <source>
        <dbReference type="EMBL" id="NMZ82159.1"/>
    </source>
</evidence>
<name>A0AB36D2H2_9PSED</name>
<proteinExistence type="predicted"/>
<accession>A0AB36D2H2</accession>
<sequence length="216" mass="24711">MCGENLVRQEGATPCLLPPGDLEIIFCSERETRYKPHEDHVDFLMRYLNIDKSALFALTKVGGGNLLPGEIVFTQAIDIEYDDDDEEIEKKRYKIDDSPFMELRFKQAHGEYWVGLDNLSTSEHARLLLDLAITKAKETCKQKLTLLLIDGLLFNLDQRNFEVILNVLTESDFQTALSLPPYREADVLDRGAGEVSLKKFAYLEAWRLAILKRSEP</sequence>
<dbReference type="EMBL" id="JAAQXV010000008">
    <property type="protein sequence ID" value="NMZ82159.1"/>
    <property type="molecule type" value="Genomic_DNA"/>
</dbReference>
<dbReference type="Proteomes" id="UP000548707">
    <property type="component" value="Unassembled WGS sequence"/>
</dbReference>